<dbReference type="EMBL" id="CAUYUJ010006424">
    <property type="protein sequence ID" value="CAK0817316.1"/>
    <property type="molecule type" value="Genomic_DNA"/>
</dbReference>
<evidence type="ECO:0008006" key="4">
    <source>
        <dbReference type="Google" id="ProtNLM"/>
    </source>
</evidence>
<dbReference type="Proteomes" id="UP001189429">
    <property type="component" value="Unassembled WGS sequence"/>
</dbReference>
<protein>
    <recommendedName>
        <fullName evidence="4">Replication termination factor 2</fullName>
    </recommendedName>
</protein>
<reference evidence="2" key="1">
    <citation type="submission" date="2023-10" db="EMBL/GenBank/DDBJ databases">
        <authorList>
            <person name="Chen Y."/>
            <person name="Shah S."/>
            <person name="Dougan E. K."/>
            <person name="Thang M."/>
            <person name="Chan C."/>
        </authorList>
    </citation>
    <scope>NUCLEOTIDE SEQUENCE [LARGE SCALE GENOMIC DNA]</scope>
</reference>
<feature type="compositionally biased region" description="Basic and acidic residues" evidence="1">
    <location>
        <begin position="24"/>
        <end position="36"/>
    </location>
</feature>
<evidence type="ECO:0000313" key="2">
    <source>
        <dbReference type="EMBL" id="CAK0817316.1"/>
    </source>
</evidence>
<proteinExistence type="predicted"/>
<evidence type="ECO:0000313" key="3">
    <source>
        <dbReference type="Proteomes" id="UP001189429"/>
    </source>
</evidence>
<dbReference type="PANTHER" id="PTHR13063:SF10">
    <property type="entry name" value="NITRIC OXIDE SYNTHASE-INTERACTING PROTEIN"/>
    <property type="match status" value="1"/>
</dbReference>
<accession>A0ABN9RFD8</accession>
<organism evidence="2 3">
    <name type="scientific">Prorocentrum cordatum</name>
    <dbReference type="NCBI Taxonomy" id="2364126"/>
    <lineage>
        <taxon>Eukaryota</taxon>
        <taxon>Sar</taxon>
        <taxon>Alveolata</taxon>
        <taxon>Dinophyceae</taxon>
        <taxon>Prorocentrales</taxon>
        <taxon>Prorocentraceae</taxon>
        <taxon>Prorocentrum</taxon>
    </lineage>
</organism>
<feature type="region of interest" description="Disordered" evidence="1">
    <location>
        <begin position="1"/>
        <end position="165"/>
    </location>
</feature>
<dbReference type="InterPro" id="IPR016818">
    <property type="entry name" value="NOSIP"/>
</dbReference>
<dbReference type="PANTHER" id="PTHR13063">
    <property type="entry name" value="ENOS INTERACTING PROTEIN"/>
    <property type="match status" value="1"/>
</dbReference>
<dbReference type="InterPro" id="IPR013083">
    <property type="entry name" value="Znf_RING/FYVE/PHD"/>
</dbReference>
<comment type="caution">
    <text evidence="2">The sequence shown here is derived from an EMBL/GenBank/DDBJ whole genome shotgun (WGS) entry which is preliminary data.</text>
</comment>
<dbReference type="Gene3D" id="3.30.40.10">
    <property type="entry name" value="Zinc/RING finger domain, C3HC4 (zinc finger)"/>
    <property type="match status" value="1"/>
</dbReference>
<keyword evidence="3" id="KW-1185">Reference proteome</keyword>
<sequence>MVKHSQHSNDRSGLHLQGARGGRLRGDPQRGPRERLLPSVRVLRPVPQAAQEPGEHPRRVYLRQGAHPGVPRQAEAGAAGGEEEVRCPGAQEGAEGARRRAAGTAEGNQRLSGGRPGHLLPGLQPQARPGAGRRDGARRRRQAREEIARGRVAGHRQGRDAEEELLGRADHRRTAPSELKKVDTASRCPMTGSKLKLKDLVPLKLEATDQKMLDSGGGRGVFCCAVSKHPITFQQAVVLKPSGVVVLESVLKDCVLKDMQCPVTGKKLKGKEDILKLQMGNSGFSAHNDIEAKSFSHIRSHAADCRRARSGHLPSAGFAGLR</sequence>
<evidence type="ECO:0000256" key="1">
    <source>
        <dbReference type="SAM" id="MobiDB-lite"/>
    </source>
</evidence>
<name>A0ABN9RFD8_9DINO</name>
<gene>
    <name evidence="2" type="ORF">PCOR1329_LOCUS19956</name>
</gene>